<accession>A0ACD3AKB6</accession>
<dbReference type="Proteomes" id="UP000308600">
    <property type="component" value="Unassembled WGS sequence"/>
</dbReference>
<protein>
    <submittedName>
        <fullName evidence="1">Uncharacterized protein</fullName>
    </submittedName>
</protein>
<proteinExistence type="predicted"/>
<evidence type="ECO:0000313" key="1">
    <source>
        <dbReference type="EMBL" id="TFK66323.1"/>
    </source>
</evidence>
<organism evidence="1 2">
    <name type="scientific">Pluteus cervinus</name>
    <dbReference type="NCBI Taxonomy" id="181527"/>
    <lineage>
        <taxon>Eukaryota</taxon>
        <taxon>Fungi</taxon>
        <taxon>Dikarya</taxon>
        <taxon>Basidiomycota</taxon>
        <taxon>Agaricomycotina</taxon>
        <taxon>Agaricomycetes</taxon>
        <taxon>Agaricomycetidae</taxon>
        <taxon>Agaricales</taxon>
        <taxon>Pluteineae</taxon>
        <taxon>Pluteaceae</taxon>
        <taxon>Pluteus</taxon>
    </lineage>
</organism>
<reference evidence="1 2" key="1">
    <citation type="journal article" date="2019" name="Nat. Ecol. Evol.">
        <title>Megaphylogeny resolves global patterns of mushroom evolution.</title>
        <authorList>
            <person name="Varga T."/>
            <person name="Krizsan K."/>
            <person name="Foldi C."/>
            <person name="Dima B."/>
            <person name="Sanchez-Garcia M."/>
            <person name="Sanchez-Ramirez S."/>
            <person name="Szollosi G.J."/>
            <person name="Szarkandi J.G."/>
            <person name="Papp V."/>
            <person name="Albert L."/>
            <person name="Andreopoulos W."/>
            <person name="Angelini C."/>
            <person name="Antonin V."/>
            <person name="Barry K.W."/>
            <person name="Bougher N.L."/>
            <person name="Buchanan P."/>
            <person name="Buyck B."/>
            <person name="Bense V."/>
            <person name="Catcheside P."/>
            <person name="Chovatia M."/>
            <person name="Cooper J."/>
            <person name="Damon W."/>
            <person name="Desjardin D."/>
            <person name="Finy P."/>
            <person name="Geml J."/>
            <person name="Haridas S."/>
            <person name="Hughes K."/>
            <person name="Justo A."/>
            <person name="Karasinski D."/>
            <person name="Kautmanova I."/>
            <person name="Kiss B."/>
            <person name="Kocsube S."/>
            <person name="Kotiranta H."/>
            <person name="LaButti K.M."/>
            <person name="Lechner B.E."/>
            <person name="Liimatainen K."/>
            <person name="Lipzen A."/>
            <person name="Lukacs Z."/>
            <person name="Mihaltcheva S."/>
            <person name="Morgado L.N."/>
            <person name="Niskanen T."/>
            <person name="Noordeloos M.E."/>
            <person name="Ohm R.A."/>
            <person name="Ortiz-Santana B."/>
            <person name="Ovrebo C."/>
            <person name="Racz N."/>
            <person name="Riley R."/>
            <person name="Savchenko A."/>
            <person name="Shiryaev A."/>
            <person name="Soop K."/>
            <person name="Spirin V."/>
            <person name="Szebenyi C."/>
            <person name="Tomsovsky M."/>
            <person name="Tulloss R.E."/>
            <person name="Uehling J."/>
            <person name="Grigoriev I.V."/>
            <person name="Vagvolgyi C."/>
            <person name="Papp T."/>
            <person name="Martin F.M."/>
            <person name="Miettinen O."/>
            <person name="Hibbett D.S."/>
            <person name="Nagy L.G."/>
        </authorList>
    </citation>
    <scope>NUCLEOTIDE SEQUENCE [LARGE SCALE GENOMIC DNA]</scope>
    <source>
        <strain evidence="1 2">NL-1719</strain>
    </source>
</reference>
<gene>
    <name evidence="1" type="ORF">BDN72DRAFT_899909</name>
</gene>
<dbReference type="EMBL" id="ML208408">
    <property type="protein sequence ID" value="TFK66323.1"/>
    <property type="molecule type" value="Genomic_DNA"/>
</dbReference>
<evidence type="ECO:0000313" key="2">
    <source>
        <dbReference type="Proteomes" id="UP000308600"/>
    </source>
</evidence>
<keyword evidence="2" id="KW-1185">Reference proteome</keyword>
<sequence length="198" mass="21913">MADCLSEKELSPTRTTRINLQHISTSPLSTELARLTESLLGVPVTSRIGIGPTYSCREEILCGYSWNLLANPDSCHKRSIKHGVRIEKIPKRRQHWAQHLSIANVPFTSAYVPGDLPHVYSELLKNSLHAVVGQFGMDKADLLPPIRVVVVEGKEDITIKFRMKVDSEERDIVGLDASVDDDGGSPARSMQISIEENG</sequence>
<name>A0ACD3AKB6_9AGAR</name>